<dbReference type="Gene3D" id="3.90.1170.10">
    <property type="entry name" value="Ribosomal protein L10e/L16"/>
    <property type="match status" value="1"/>
</dbReference>
<dbReference type="PANTHER" id="PTHR12220:SF13">
    <property type="entry name" value="LARGE RIBOSOMAL SUBUNIT PROTEIN UL16M"/>
    <property type="match status" value="1"/>
</dbReference>
<dbReference type="GO" id="GO:0005762">
    <property type="term" value="C:mitochondrial large ribosomal subunit"/>
    <property type="evidence" value="ECO:0007669"/>
    <property type="project" value="TreeGrafter"/>
</dbReference>
<dbReference type="NCBIfam" id="TIGR01164">
    <property type="entry name" value="rplP_bact"/>
    <property type="match status" value="1"/>
</dbReference>
<dbReference type="InterPro" id="IPR047873">
    <property type="entry name" value="Ribosomal_uL16"/>
</dbReference>
<dbReference type="Proteomes" id="UP001212152">
    <property type="component" value="Unassembled WGS sequence"/>
</dbReference>
<dbReference type="Pfam" id="PF00252">
    <property type="entry name" value="Ribosomal_L16"/>
    <property type="match status" value="1"/>
</dbReference>
<dbReference type="PRINTS" id="PR00060">
    <property type="entry name" value="RIBOSOMALL16"/>
</dbReference>
<dbReference type="AlphaFoldDB" id="A0AAD5XSN5"/>
<dbReference type="PROSITE" id="PS00701">
    <property type="entry name" value="RIBOSOMAL_L16_2"/>
    <property type="match status" value="1"/>
</dbReference>
<organism evidence="6 7">
    <name type="scientific">Geranomyces variabilis</name>
    <dbReference type="NCBI Taxonomy" id="109894"/>
    <lineage>
        <taxon>Eukaryota</taxon>
        <taxon>Fungi</taxon>
        <taxon>Fungi incertae sedis</taxon>
        <taxon>Chytridiomycota</taxon>
        <taxon>Chytridiomycota incertae sedis</taxon>
        <taxon>Chytridiomycetes</taxon>
        <taxon>Spizellomycetales</taxon>
        <taxon>Powellomycetaceae</taxon>
        <taxon>Geranomyces</taxon>
    </lineage>
</organism>
<dbReference type="EMBL" id="JADGJQ010000008">
    <property type="protein sequence ID" value="KAJ3182691.1"/>
    <property type="molecule type" value="Genomic_DNA"/>
</dbReference>
<evidence type="ECO:0000256" key="3">
    <source>
        <dbReference type="ARBA" id="ARBA00023274"/>
    </source>
</evidence>
<evidence type="ECO:0000256" key="5">
    <source>
        <dbReference type="SAM" id="MobiDB-lite"/>
    </source>
</evidence>
<dbReference type="InterPro" id="IPR036920">
    <property type="entry name" value="Ribosomal_uL16_sf"/>
</dbReference>
<dbReference type="GO" id="GO:0032543">
    <property type="term" value="P:mitochondrial translation"/>
    <property type="evidence" value="ECO:0007669"/>
    <property type="project" value="TreeGrafter"/>
</dbReference>
<gene>
    <name evidence="6" type="primary">MRPL16</name>
    <name evidence="6" type="ORF">HDU87_008030</name>
</gene>
<accession>A0AAD5XSN5</accession>
<dbReference type="InterPro" id="IPR000114">
    <property type="entry name" value="Ribosomal_uL16_bact-type"/>
</dbReference>
<dbReference type="SUPFAM" id="SSF54686">
    <property type="entry name" value="Ribosomal protein L16p/L10e"/>
    <property type="match status" value="1"/>
</dbReference>
<evidence type="ECO:0000313" key="7">
    <source>
        <dbReference type="Proteomes" id="UP001212152"/>
    </source>
</evidence>
<feature type="region of interest" description="Disordered" evidence="5">
    <location>
        <begin position="257"/>
        <end position="285"/>
    </location>
</feature>
<dbReference type="GO" id="GO:0019843">
    <property type="term" value="F:rRNA binding"/>
    <property type="evidence" value="ECO:0007669"/>
    <property type="project" value="InterPro"/>
</dbReference>
<dbReference type="CDD" id="cd01433">
    <property type="entry name" value="Ribosomal_L16_L10e"/>
    <property type="match status" value="1"/>
</dbReference>
<evidence type="ECO:0000313" key="6">
    <source>
        <dbReference type="EMBL" id="KAJ3182691.1"/>
    </source>
</evidence>
<reference evidence="6" key="1">
    <citation type="submission" date="2020-05" db="EMBL/GenBank/DDBJ databases">
        <title>Phylogenomic resolution of chytrid fungi.</title>
        <authorList>
            <person name="Stajich J.E."/>
            <person name="Amses K."/>
            <person name="Simmons R."/>
            <person name="Seto K."/>
            <person name="Myers J."/>
            <person name="Bonds A."/>
            <person name="Quandt C.A."/>
            <person name="Barry K."/>
            <person name="Liu P."/>
            <person name="Grigoriev I."/>
            <person name="Longcore J.E."/>
            <person name="James T.Y."/>
        </authorList>
    </citation>
    <scope>NUCLEOTIDE SEQUENCE</scope>
    <source>
        <strain evidence="6">JEL0379</strain>
    </source>
</reference>
<comment type="similarity">
    <text evidence="1 4">Belongs to the universal ribosomal protein uL16 family.</text>
</comment>
<proteinExistence type="inferred from homology"/>
<name>A0AAD5XSN5_9FUNG</name>
<keyword evidence="7" id="KW-1185">Reference proteome</keyword>
<evidence type="ECO:0000256" key="2">
    <source>
        <dbReference type="ARBA" id="ARBA00022980"/>
    </source>
</evidence>
<evidence type="ECO:0000256" key="4">
    <source>
        <dbReference type="RuleBase" id="RU004413"/>
    </source>
</evidence>
<dbReference type="InterPro" id="IPR016180">
    <property type="entry name" value="Ribosomal_uL16_dom"/>
</dbReference>
<comment type="caution">
    <text evidence="6">The sequence shown here is derived from an EMBL/GenBank/DDBJ whole genome shotgun (WGS) entry which is preliminary data.</text>
</comment>
<protein>
    <submittedName>
        <fullName evidence="6">Mitochondrial ribosomal large subunit component</fullName>
    </submittedName>
</protein>
<keyword evidence="3 4" id="KW-0687">Ribonucleoprotein</keyword>
<evidence type="ECO:0000256" key="1">
    <source>
        <dbReference type="ARBA" id="ARBA00008931"/>
    </source>
</evidence>
<dbReference type="GO" id="GO:0003735">
    <property type="term" value="F:structural constituent of ribosome"/>
    <property type="evidence" value="ECO:0007669"/>
    <property type="project" value="InterPro"/>
</dbReference>
<dbReference type="InterPro" id="IPR020798">
    <property type="entry name" value="Ribosomal_uL16_CS"/>
</dbReference>
<sequence length="285" mass="30985">MSSPSFAAAVTARSLLLSSLARRPGPLAPPATRSLSTALLCRTPSPLAPTRLPSAAATLVPFHPLAPRPLVHNFTQHRHAVANFRPKKLKHKKAHKGFWPTHTGGSLRGTTVYYGDYGLQALEGGRLSDKQLDSARVAIRRVLKQEKGSRFFLRCFPDRPVTSKGAETRMGKGKGAVDYFATFVAAGRVIVEVKGVRKELAEKAMRIAAAGFGIRTRFIVADKENRMPPRVLPAFVRERLARQEFAEFDATQAAKVAPTSGRTGLRRAKAEGTTAKAKTVEPSKV</sequence>
<dbReference type="PANTHER" id="PTHR12220">
    <property type="entry name" value="50S/60S RIBOSOMAL PROTEIN L16"/>
    <property type="match status" value="1"/>
</dbReference>
<keyword evidence="2 4" id="KW-0689">Ribosomal protein</keyword>